<dbReference type="AlphaFoldDB" id="A0A0E9SGJ2"/>
<protein>
    <submittedName>
        <fullName evidence="2">Uncharacterized protein</fullName>
    </submittedName>
</protein>
<evidence type="ECO:0000313" key="2">
    <source>
        <dbReference type="EMBL" id="JAH40504.1"/>
    </source>
</evidence>
<dbReference type="EMBL" id="GBXM01080588">
    <property type="protein sequence ID" value="JAH27989.1"/>
    <property type="molecule type" value="Transcribed_RNA"/>
</dbReference>
<accession>A0A0E9SGJ2</accession>
<reference evidence="2" key="2">
    <citation type="journal article" date="2015" name="Fish Shellfish Immunol.">
        <title>Early steps in the European eel (Anguilla anguilla)-Vibrio vulnificus interaction in the gills: Role of the RtxA13 toxin.</title>
        <authorList>
            <person name="Callol A."/>
            <person name="Pajuelo D."/>
            <person name="Ebbesson L."/>
            <person name="Teles M."/>
            <person name="MacKenzie S."/>
            <person name="Amaro C."/>
        </authorList>
    </citation>
    <scope>NUCLEOTIDE SEQUENCE</scope>
</reference>
<reference evidence="2" key="1">
    <citation type="submission" date="2014-11" db="EMBL/GenBank/DDBJ databases">
        <authorList>
            <person name="Amaro Gonzalez C."/>
        </authorList>
    </citation>
    <scope>NUCLEOTIDE SEQUENCE</scope>
</reference>
<sequence>MDKNLTTLSPRSERMNSCLVY</sequence>
<feature type="region of interest" description="Disordered" evidence="1">
    <location>
        <begin position="1"/>
        <end position="21"/>
    </location>
</feature>
<dbReference type="EMBL" id="GBXM01068073">
    <property type="protein sequence ID" value="JAH40504.1"/>
    <property type="molecule type" value="Transcribed_RNA"/>
</dbReference>
<organism evidence="2">
    <name type="scientific">Anguilla anguilla</name>
    <name type="common">European freshwater eel</name>
    <name type="synonym">Muraena anguilla</name>
    <dbReference type="NCBI Taxonomy" id="7936"/>
    <lineage>
        <taxon>Eukaryota</taxon>
        <taxon>Metazoa</taxon>
        <taxon>Chordata</taxon>
        <taxon>Craniata</taxon>
        <taxon>Vertebrata</taxon>
        <taxon>Euteleostomi</taxon>
        <taxon>Actinopterygii</taxon>
        <taxon>Neopterygii</taxon>
        <taxon>Teleostei</taxon>
        <taxon>Anguilliformes</taxon>
        <taxon>Anguillidae</taxon>
        <taxon>Anguilla</taxon>
    </lineage>
</organism>
<evidence type="ECO:0000256" key="1">
    <source>
        <dbReference type="SAM" id="MobiDB-lite"/>
    </source>
</evidence>
<name>A0A0E9SGJ2_ANGAN</name>
<proteinExistence type="predicted"/>
<feature type="compositionally biased region" description="Polar residues" evidence="1">
    <location>
        <begin position="1"/>
        <end position="10"/>
    </location>
</feature>